<evidence type="ECO:0000256" key="2">
    <source>
        <dbReference type="ARBA" id="ARBA00022801"/>
    </source>
</evidence>
<proteinExistence type="inferred from homology"/>
<dbReference type="InterPro" id="IPR050563">
    <property type="entry name" value="4-hydroxybenzoyl-CoA_TE"/>
</dbReference>
<dbReference type="Pfam" id="PF13279">
    <property type="entry name" value="4HBT_2"/>
    <property type="match status" value="1"/>
</dbReference>
<dbReference type="GO" id="GO:0009507">
    <property type="term" value="C:chloroplast"/>
    <property type="evidence" value="ECO:0007669"/>
    <property type="project" value="TreeGrafter"/>
</dbReference>
<reference evidence="3 4" key="1">
    <citation type="submission" date="2017-09" db="EMBL/GenBank/DDBJ databases">
        <title>WGS assembly of Aquilegia coerulea Goldsmith.</title>
        <authorList>
            <person name="Hodges S."/>
            <person name="Kramer E."/>
            <person name="Nordborg M."/>
            <person name="Tomkins J."/>
            <person name="Borevitz J."/>
            <person name="Derieg N."/>
            <person name="Yan J."/>
            <person name="Mihaltcheva S."/>
            <person name="Hayes R.D."/>
            <person name="Rokhsar D."/>
        </authorList>
    </citation>
    <scope>NUCLEOTIDE SEQUENCE [LARGE SCALE GENOMIC DNA]</scope>
    <source>
        <strain evidence="4">cv. Goldsmith</strain>
    </source>
</reference>
<dbReference type="SUPFAM" id="SSF54637">
    <property type="entry name" value="Thioesterase/thiol ester dehydrase-isomerase"/>
    <property type="match status" value="1"/>
</dbReference>
<accession>A0A2G5CZN6</accession>
<dbReference type="Proteomes" id="UP000230069">
    <property type="component" value="Unassembled WGS sequence"/>
</dbReference>
<protein>
    <submittedName>
        <fullName evidence="3">Uncharacterized protein</fullName>
    </submittedName>
</protein>
<evidence type="ECO:0000256" key="1">
    <source>
        <dbReference type="ARBA" id="ARBA00005953"/>
    </source>
</evidence>
<comment type="similarity">
    <text evidence="1">Belongs to the 4-hydroxybenzoyl-CoA thioesterase family.</text>
</comment>
<dbReference type="AlphaFoldDB" id="A0A2G5CZN6"/>
<name>A0A2G5CZN6_AQUCA</name>
<evidence type="ECO:0000313" key="4">
    <source>
        <dbReference type="Proteomes" id="UP000230069"/>
    </source>
</evidence>
<sequence>MYQAVNFASVEHVTFPLSYCMTSNYNIKYQTIKVAIPHSGRVEVRPPKLFLRPRLSRGRGRAVSPKANEVQQEERVKKIYEVEFTVRDYELDQYGVVNNAVYANYCQHGRHALLASGGYNADLVARSGDALAISELSMKYLVPLKNGDNFVLKVWVTAISAVRIMVKHVIIRLSDKKPVLEAKQIAVYLDKNYRPTRLPPALRSLALEYLHHEKVSK</sequence>
<dbReference type="EMBL" id="KZ305050">
    <property type="protein sequence ID" value="PIA36714.1"/>
    <property type="molecule type" value="Genomic_DNA"/>
</dbReference>
<dbReference type="PANTHER" id="PTHR31793:SF27">
    <property type="entry name" value="NOVEL THIOESTERASE SUPERFAMILY DOMAIN AND SAPOSIN A-TYPE DOMAIN CONTAINING PROTEIN (0610012H03RIK)"/>
    <property type="match status" value="1"/>
</dbReference>
<dbReference type="InParanoid" id="A0A2G5CZN6"/>
<keyword evidence="4" id="KW-1185">Reference proteome</keyword>
<evidence type="ECO:0000313" key="3">
    <source>
        <dbReference type="EMBL" id="PIA36714.1"/>
    </source>
</evidence>
<keyword evidence="2" id="KW-0378">Hydrolase</keyword>
<dbReference type="PANTHER" id="PTHR31793">
    <property type="entry name" value="4-HYDROXYBENZOYL-COA THIOESTERASE FAMILY MEMBER"/>
    <property type="match status" value="1"/>
</dbReference>
<dbReference type="GO" id="GO:0016297">
    <property type="term" value="F:fatty acyl-[ACP] hydrolase activity"/>
    <property type="evidence" value="ECO:0007669"/>
    <property type="project" value="TreeGrafter"/>
</dbReference>
<dbReference type="InterPro" id="IPR029069">
    <property type="entry name" value="HotDog_dom_sf"/>
</dbReference>
<dbReference type="OrthoDB" id="588330at2759"/>
<dbReference type="Gene3D" id="3.10.129.10">
    <property type="entry name" value="Hotdog Thioesterase"/>
    <property type="match status" value="1"/>
</dbReference>
<organism evidence="3 4">
    <name type="scientific">Aquilegia coerulea</name>
    <name type="common">Rocky mountain columbine</name>
    <dbReference type="NCBI Taxonomy" id="218851"/>
    <lineage>
        <taxon>Eukaryota</taxon>
        <taxon>Viridiplantae</taxon>
        <taxon>Streptophyta</taxon>
        <taxon>Embryophyta</taxon>
        <taxon>Tracheophyta</taxon>
        <taxon>Spermatophyta</taxon>
        <taxon>Magnoliopsida</taxon>
        <taxon>Ranunculales</taxon>
        <taxon>Ranunculaceae</taxon>
        <taxon>Thalictroideae</taxon>
        <taxon>Aquilegia</taxon>
    </lineage>
</organism>
<dbReference type="CDD" id="cd00586">
    <property type="entry name" value="4HBT"/>
    <property type="match status" value="1"/>
</dbReference>
<gene>
    <name evidence="3" type="ORF">AQUCO_03300133v1</name>
</gene>